<evidence type="ECO:0000256" key="3">
    <source>
        <dbReference type="ARBA" id="ARBA00023015"/>
    </source>
</evidence>
<name>A0A9W8DIL2_9FUNG</name>
<evidence type="ECO:0000256" key="2">
    <source>
        <dbReference type="ARBA" id="ARBA00022723"/>
    </source>
</evidence>
<comment type="caution">
    <text evidence="8">The sequence shown here is derived from an EMBL/GenBank/DDBJ whole genome shotgun (WGS) entry which is preliminary data.</text>
</comment>
<accession>A0A9W8DIL2</accession>
<dbReference type="GO" id="GO:0005634">
    <property type="term" value="C:nucleus"/>
    <property type="evidence" value="ECO:0007669"/>
    <property type="project" value="UniProtKB-SubCell"/>
</dbReference>
<dbReference type="InterPro" id="IPR050815">
    <property type="entry name" value="TF_fung"/>
</dbReference>
<dbReference type="CDD" id="cd12148">
    <property type="entry name" value="fungal_TF_MHR"/>
    <property type="match status" value="1"/>
</dbReference>
<dbReference type="PANTHER" id="PTHR47338:SF5">
    <property type="entry name" value="ZN(II)2CYS6 TRANSCRIPTION FACTOR (EUROFUNG)"/>
    <property type="match status" value="1"/>
</dbReference>
<evidence type="ECO:0000256" key="5">
    <source>
        <dbReference type="ARBA" id="ARBA00023242"/>
    </source>
</evidence>
<keyword evidence="3" id="KW-0805">Transcription regulation</keyword>
<dbReference type="InterPro" id="IPR036864">
    <property type="entry name" value="Zn2-C6_fun-type_DNA-bd_sf"/>
</dbReference>
<dbReference type="InterPro" id="IPR007219">
    <property type="entry name" value="XnlR_reg_dom"/>
</dbReference>
<feature type="domain" description="Zn(2)-C6 fungal-type" evidence="7">
    <location>
        <begin position="26"/>
        <end position="56"/>
    </location>
</feature>
<protein>
    <recommendedName>
        <fullName evidence="7">Zn(2)-C6 fungal-type domain-containing protein</fullName>
    </recommendedName>
</protein>
<keyword evidence="4" id="KW-0804">Transcription</keyword>
<dbReference type="SMART" id="SM00906">
    <property type="entry name" value="Fungal_trans"/>
    <property type="match status" value="1"/>
</dbReference>
<dbReference type="GO" id="GO:0006351">
    <property type="term" value="P:DNA-templated transcription"/>
    <property type="evidence" value="ECO:0007669"/>
    <property type="project" value="InterPro"/>
</dbReference>
<keyword evidence="9" id="KW-1185">Reference proteome</keyword>
<dbReference type="GO" id="GO:0008270">
    <property type="term" value="F:zinc ion binding"/>
    <property type="evidence" value="ECO:0007669"/>
    <property type="project" value="InterPro"/>
</dbReference>
<evidence type="ECO:0000256" key="4">
    <source>
        <dbReference type="ARBA" id="ARBA00023163"/>
    </source>
</evidence>
<reference evidence="8" key="1">
    <citation type="submission" date="2022-07" db="EMBL/GenBank/DDBJ databases">
        <title>Phylogenomic reconstructions and comparative analyses of Kickxellomycotina fungi.</title>
        <authorList>
            <person name="Reynolds N.K."/>
            <person name="Stajich J.E."/>
            <person name="Barry K."/>
            <person name="Grigoriev I.V."/>
            <person name="Crous P."/>
            <person name="Smith M.E."/>
        </authorList>
    </citation>
    <scope>NUCLEOTIDE SEQUENCE</scope>
    <source>
        <strain evidence="8">RSA 861</strain>
    </source>
</reference>
<evidence type="ECO:0000313" key="9">
    <source>
        <dbReference type="Proteomes" id="UP001150569"/>
    </source>
</evidence>
<dbReference type="EMBL" id="JANBPT010001240">
    <property type="protein sequence ID" value="KAJ1909223.1"/>
    <property type="molecule type" value="Genomic_DNA"/>
</dbReference>
<feature type="region of interest" description="Disordered" evidence="6">
    <location>
        <begin position="1"/>
        <end position="20"/>
    </location>
</feature>
<proteinExistence type="predicted"/>
<dbReference type="AlphaFoldDB" id="A0A9W8DIL2"/>
<dbReference type="PANTHER" id="PTHR47338">
    <property type="entry name" value="ZN(II)2CYS6 TRANSCRIPTION FACTOR (EUROFUNG)-RELATED"/>
    <property type="match status" value="1"/>
</dbReference>
<evidence type="ECO:0000259" key="7">
    <source>
        <dbReference type="PROSITE" id="PS50048"/>
    </source>
</evidence>
<gene>
    <name evidence="8" type="ORF">IWQ60_011287</name>
</gene>
<dbReference type="SUPFAM" id="SSF57701">
    <property type="entry name" value="Zn2/Cys6 DNA-binding domain"/>
    <property type="match status" value="1"/>
</dbReference>
<keyword evidence="5" id="KW-0539">Nucleus</keyword>
<organism evidence="8 9">
    <name type="scientific">Tieghemiomyces parasiticus</name>
    <dbReference type="NCBI Taxonomy" id="78921"/>
    <lineage>
        <taxon>Eukaryota</taxon>
        <taxon>Fungi</taxon>
        <taxon>Fungi incertae sedis</taxon>
        <taxon>Zoopagomycota</taxon>
        <taxon>Kickxellomycotina</taxon>
        <taxon>Dimargaritomycetes</taxon>
        <taxon>Dimargaritales</taxon>
        <taxon>Dimargaritaceae</taxon>
        <taxon>Tieghemiomyces</taxon>
    </lineage>
</organism>
<comment type="subcellular location">
    <subcellularLocation>
        <location evidence="1">Nucleus</location>
    </subcellularLocation>
</comment>
<dbReference type="OrthoDB" id="5600212at2759"/>
<dbReference type="GO" id="GO:0000981">
    <property type="term" value="F:DNA-binding transcription factor activity, RNA polymerase II-specific"/>
    <property type="evidence" value="ECO:0007669"/>
    <property type="project" value="InterPro"/>
</dbReference>
<dbReference type="Pfam" id="PF00172">
    <property type="entry name" value="Zn_clus"/>
    <property type="match status" value="1"/>
</dbReference>
<evidence type="ECO:0000256" key="6">
    <source>
        <dbReference type="SAM" id="MobiDB-lite"/>
    </source>
</evidence>
<dbReference type="PROSITE" id="PS50048">
    <property type="entry name" value="ZN2_CY6_FUNGAL_2"/>
    <property type="match status" value="1"/>
</dbReference>
<evidence type="ECO:0000313" key="8">
    <source>
        <dbReference type="EMBL" id="KAJ1909223.1"/>
    </source>
</evidence>
<dbReference type="CDD" id="cd00067">
    <property type="entry name" value="GAL4"/>
    <property type="match status" value="1"/>
</dbReference>
<dbReference type="GO" id="GO:0003677">
    <property type="term" value="F:DNA binding"/>
    <property type="evidence" value="ECO:0007669"/>
    <property type="project" value="InterPro"/>
</dbReference>
<dbReference type="InterPro" id="IPR001138">
    <property type="entry name" value="Zn2Cys6_DnaBD"/>
</dbReference>
<keyword evidence="2" id="KW-0479">Metal-binding</keyword>
<dbReference type="Proteomes" id="UP001150569">
    <property type="component" value="Unassembled WGS sequence"/>
</dbReference>
<dbReference type="Pfam" id="PF04082">
    <property type="entry name" value="Fungal_trans"/>
    <property type="match status" value="1"/>
</dbReference>
<evidence type="ECO:0000256" key="1">
    <source>
        <dbReference type="ARBA" id="ARBA00004123"/>
    </source>
</evidence>
<dbReference type="PROSITE" id="PS00463">
    <property type="entry name" value="ZN2_CY6_FUNGAL_1"/>
    <property type="match status" value="1"/>
</dbReference>
<dbReference type="SMART" id="SM00066">
    <property type="entry name" value="GAL4"/>
    <property type="match status" value="1"/>
</dbReference>
<sequence>MTEEIERDSPETPLSPGNLPKRRTYACHNCRKRKIKCDMTRPNCNNCTRRNAKCFFAPTPTPKASKKSYIKSLEDRLQKMELLLEPLQAAEGGSPPLGPRHAAGFSGPYYGHSTASSSVGRRLSQLPSPLLAVPSATSPTSSVQTSLEINHPMVMDYFDYFHPHIPFIHKATFLRDLHRGQVYPPVLYTVYAIAIRASKHPSVVIEGTAQMALRYQKRARDILQEDYTRPTVEVVMAFILATLTELMCGDQYRASQHHRLTIDMARSLRFHLIDQAPTIPVLKHATDSAALRECIRRLWWVCVCIDTFVAKSSNLRPLLPDGEINLHLPCPDAQWEAAVFTEEPVPESALKVYDGFRQHLTLVLTSRRLLNFKADVSEGRFAQPEALLSAYHDFRRHIDAWQTQHNKAVSQSPQPFTTMGRVWYLSNQIYLKSNLVAMYLVFYQRPDGSEVSPDFRRYAQERCIAIAVDTAKLLNHNQDILPKQLVGHSPIELAYITQVCGNVTRHMPPSPEFDRIHRYIDIIKNYLMKCTYWNLAQYGGIGEIGGR</sequence>
<dbReference type="Gene3D" id="4.10.240.10">
    <property type="entry name" value="Zn(2)-C6 fungal-type DNA-binding domain"/>
    <property type="match status" value="1"/>
</dbReference>